<dbReference type="SUPFAM" id="SSF54534">
    <property type="entry name" value="FKBP-like"/>
    <property type="match status" value="1"/>
</dbReference>
<evidence type="ECO:0000256" key="3">
    <source>
        <dbReference type="ARBA" id="ARBA00022519"/>
    </source>
</evidence>
<feature type="transmembrane region" description="Helical" evidence="12">
    <location>
        <begin position="12"/>
        <end position="30"/>
    </location>
</feature>
<dbReference type="Gene3D" id="1.10.4030.10">
    <property type="entry name" value="Porin chaperone SurA, peptide-binding domain"/>
    <property type="match status" value="1"/>
</dbReference>
<comment type="caution">
    <text evidence="14">The sequence shown here is derived from an EMBL/GenBank/DDBJ whole genome shotgun (WGS) entry which is preliminary data.</text>
</comment>
<dbReference type="PANTHER" id="PTHR47529:SF1">
    <property type="entry name" value="PERIPLASMIC CHAPERONE PPID"/>
    <property type="match status" value="1"/>
</dbReference>
<gene>
    <name evidence="14" type="ORF">AMJ52_01675</name>
</gene>
<evidence type="ECO:0000256" key="9">
    <source>
        <dbReference type="ARBA" id="ARBA00040743"/>
    </source>
</evidence>
<keyword evidence="3" id="KW-0997">Cell inner membrane</keyword>
<evidence type="ECO:0000256" key="2">
    <source>
        <dbReference type="ARBA" id="ARBA00022475"/>
    </source>
</evidence>
<keyword evidence="11" id="KW-0697">Rotamase</keyword>
<evidence type="ECO:0000313" key="15">
    <source>
        <dbReference type="Proteomes" id="UP000051012"/>
    </source>
</evidence>
<comment type="similarity">
    <text evidence="8">Belongs to the PpiD chaperone family.</text>
</comment>
<dbReference type="InterPro" id="IPR046357">
    <property type="entry name" value="PPIase_dom_sf"/>
</dbReference>
<dbReference type="PROSITE" id="PS50198">
    <property type="entry name" value="PPIC_PPIASE_2"/>
    <property type="match status" value="1"/>
</dbReference>
<dbReference type="InterPro" id="IPR027304">
    <property type="entry name" value="Trigger_fact/SurA_dom_sf"/>
</dbReference>
<evidence type="ECO:0000256" key="4">
    <source>
        <dbReference type="ARBA" id="ARBA00022692"/>
    </source>
</evidence>
<evidence type="ECO:0000256" key="5">
    <source>
        <dbReference type="ARBA" id="ARBA00022989"/>
    </source>
</evidence>
<dbReference type="Gene3D" id="3.10.50.40">
    <property type="match status" value="1"/>
</dbReference>
<organism evidence="14 15">
    <name type="scientific">candidate division TA06 bacterium DG_78</name>
    <dbReference type="NCBI Taxonomy" id="1703772"/>
    <lineage>
        <taxon>Bacteria</taxon>
        <taxon>Bacteria division TA06</taxon>
    </lineage>
</organism>
<protein>
    <recommendedName>
        <fullName evidence="9">Periplasmic chaperone PpiD</fullName>
    </recommendedName>
    <alternativeName>
        <fullName evidence="10">Periplasmic folding chaperone</fullName>
    </alternativeName>
</protein>
<keyword evidence="2" id="KW-1003">Cell membrane</keyword>
<keyword evidence="11" id="KW-0413">Isomerase</keyword>
<name>A0A0S7YHF3_UNCT6</name>
<accession>A0A0S7YHF3</accession>
<dbReference type="Proteomes" id="UP000051012">
    <property type="component" value="Unassembled WGS sequence"/>
</dbReference>
<dbReference type="Pfam" id="PF13623">
    <property type="entry name" value="SurA_N_2"/>
    <property type="match status" value="1"/>
</dbReference>
<dbReference type="InterPro" id="IPR052029">
    <property type="entry name" value="PpiD_chaperone"/>
</dbReference>
<evidence type="ECO:0000256" key="7">
    <source>
        <dbReference type="ARBA" id="ARBA00023186"/>
    </source>
</evidence>
<evidence type="ECO:0000256" key="10">
    <source>
        <dbReference type="ARBA" id="ARBA00042775"/>
    </source>
</evidence>
<feature type="domain" description="PpiC" evidence="13">
    <location>
        <begin position="223"/>
        <end position="319"/>
    </location>
</feature>
<dbReference type="GO" id="GO:0003755">
    <property type="term" value="F:peptidyl-prolyl cis-trans isomerase activity"/>
    <property type="evidence" value="ECO:0007669"/>
    <property type="project" value="UniProtKB-KW"/>
</dbReference>
<evidence type="ECO:0000256" key="6">
    <source>
        <dbReference type="ARBA" id="ARBA00023136"/>
    </source>
</evidence>
<evidence type="ECO:0000256" key="12">
    <source>
        <dbReference type="SAM" id="Phobius"/>
    </source>
</evidence>
<evidence type="ECO:0000256" key="8">
    <source>
        <dbReference type="ARBA" id="ARBA00038408"/>
    </source>
</evidence>
<dbReference type="Pfam" id="PF00639">
    <property type="entry name" value="Rotamase"/>
    <property type="match status" value="1"/>
</dbReference>
<evidence type="ECO:0000256" key="11">
    <source>
        <dbReference type="PROSITE-ProRule" id="PRU00278"/>
    </source>
</evidence>
<evidence type="ECO:0000313" key="14">
    <source>
        <dbReference type="EMBL" id="KPJ74145.1"/>
    </source>
</evidence>
<keyword evidence="6 12" id="KW-0472">Membrane</keyword>
<reference evidence="14 15" key="1">
    <citation type="journal article" date="2015" name="Microbiome">
        <title>Genomic resolution of linkages in carbon, nitrogen, and sulfur cycling among widespread estuary sediment bacteria.</title>
        <authorList>
            <person name="Baker B.J."/>
            <person name="Lazar C.S."/>
            <person name="Teske A.P."/>
            <person name="Dick G.J."/>
        </authorList>
    </citation>
    <scope>NUCLEOTIDE SEQUENCE [LARGE SCALE GENOMIC DNA]</scope>
    <source>
        <strain evidence="14">DG_78</strain>
    </source>
</reference>
<evidence type="ECO:0000259" key="13">
    <source>
        <dbReference type="PROSITE" id="PS50198"/>
    </source>
</evidence>
<sequence length="568" mass="66258">MMQKLRKQTRLVLFIALAGFALLIFFQWGINITGIRTEQKTDIVKIDGIPIPYRDYIRFMQIREREQRNISREELWAEMINEIMWSQLLQKEKIRVTDEEIWTIIRNNPPQELYESEYLKDANGEFDFNKYLELLRSPQSRQWLLQYEYNVREQLPKEKLRSLIATMTWVSPFEDSILVALQTTKYDISLISIPLFRLRRSIQISEEELEEYFAKHATEFINPPAKILKYIIFEKVPSYDDTVETRETMEDFIMRIKEDEEDFLEVAKEVSDDSIIEYRFDDVSELPSYLQKVYRELKNGELSGIVEVPGGFEVVQKVHSGLLYRAKANVYISPTTLGEIHDQIMSFKETSQEIGFDSAGAEFGILVRKTPPLTTNKTNFPVRNPAVLAEHVSRTKKGEVFGPLAGFESYYIFVVDSIIPESKPIFEDIVSNIRANLERERLNEAMAQYLGDLRYQLQGDQTMEAIAATDTFIIFRNDLKNITLADMVGSYGDKFAGTVARLEPQQVSAPLLTDWAGYIIRCDQKSPTLFDSTMIVYLQAKRQTRLQQLSQNIFTPKEIEDYRDEFFE</sequence>
<evidence type="ECO:0000256" key="1">
    <source>
        <dbReference type="ARBA" id="ARBA00004382"/>
    </source>
</evidence>
<dbReference type="AlphaFoldDB" id="A0A0S7YHF3"/>
<comment type="subcellular location">
    <subcellularLocation>
        <location evidence="1">Cell inner membrane</location>
        <topology evidence="1">Single-pass type II membrane protein</topology>
        <orientation evidence="1">Periplasmic side</orientation>
    </subcellularLocation>
</comment>
<dbReference type="SUPFAM" id="SSF109998">
    <property type="entry name" value="Triger factor/SurA peptide-binding domain-like"/>
    <property type="match status" value="1"/>
</dbReference>
<dbReference type="EMBL" id="LJNI01000013">
    <property type="protein sequence ID" value="KPJ74145.1"/>
    <property type="molecule type" value="Genomic_DNA"/>
</dbReference>
<keyword evidence="5 12" id="KW-1133">Transmembrane helix</keyword>
<keyword evidence="4 12" id="KW-0812">Transmembrane</keyword>
<proteinExistence type="inferred from homology"/>
<dbReference type="InterPro" id="IPR000297">
    <property type="entry name" value="PPIase_PpiC"/>
</dbReference>
<dbReference type="PANTHER" id="PTHR47529">
    <property type="entry name" value="PEPTIDYL-PROLYL CIS-TRANS ISOMERASE D"/>
    <property type="match status" value="1"/>
</dbReference>
<dbReference type="GO" id="GO:0005886">
    <property type="term" value="C:plasma membrane"/>
    <property type="evidence" value="ECO:0007669"/>
    <property type="project" value="UniProtKB-SubCell"/>
</dbReference>
<keyword evidence="7" id="KW-0143">Chaperone</keyword>